<comment type="caution">
    <text evidence="1">The sequence shown here is derived from an EMBL/GenBank/DDBJ whole genome shotgun (WGS) entry which is preliminary data.</text>
</comment>
<accession>A0A158B417</accession>
<reference evidence="1" key="1">
    <citation type="submission" date="2016-01" db="EMBL/GenBank/DDBJ databases">
        <authorList>
            <person name="Peeters C."/>
        </authorList>
    </citation>
    <scope>NUCLEOTIDE SEQUENCE</scope>
    <source>
        <strain evidence="1">LMG 29321</strain>
    </source>
</reference>
<protein>
    <submittedName>
        <fullName evidence="1">Uncharacterized protein</fullName>
    </submittedName>
</protein>
<sequence>MHAMLHHHRVDFGERTVAAFLALELGTATGGEIDDHGARLHVLDRFDGNQRRSGTAGNQRRRDDDVRRLRTLVHLRRLPREPARRHRARIAADAFGRLAFFIGLERHVDELPAERFDLLLHGRTHIGRFDDRAETLGRRDRLQTGHARAEHEHARRFHGARGGHQHGHEALVVLAGHQHRLVPGDVRLRREHVEALRARRARRGFERERGDVRGREPRRVLGVEGIEHADEHGARFEHRQFAFARRLHFEDDLGGKGRGRIDDIRARLSERIVDITCRQARAALDRNAMSLRNELFDRFGRSGDARLIRPRFSRHSDVHLQILLSLLPPSPGKA</sequence>
<keyword evidence="2" id="KW-1185">Reference proteome</keyword>
<proteinExistence type="predicted"/>
<evidence type="ECO:0000313" key="1">
    <source>
        <dbReference type="EMBL" id="SAK64881.1"/>
    </source>
</evidence>
<gene>
    <name evidence="1" type="ORF">AWB78_02268</name>
</gene>
<name>A0A158B417_9BURK</name>
<dbReference type="EMBL" id="FCOX02000009">
    <property type="protein sequence ID" value="SAK64881.1"/>
    <property type="molecule type" value="Genomic_DNA"/>
</dbReference>
<dbReference type="AlphaFoldDB" id="A0A158B417"/>
<dbReference type="Proteomes" id="UP000071859">
    <property type="component" value="Unassembled WGS sequence"/>
</dbReference>
<organism evidence="1 2">
    <name type="scientific">Caballeronia calidae</name>
    <dbReference type="NCBI Taxonomy" id="1777139"/>
    <lineage>
        <taxon>Bacteria</taxon>
        <taxon>Pseudomonadati</taxon>
        <taxon>Pseudomonadota</taxon>
        <taxon>Betaproteobacteria</taxon>
        <taxon>Burkholderiales</taxon>
        <taxon>Burkholderiaceae</taxon>
        <taxon>Caballeronia</taxon>
    </lineage>
</organism>
<evidence type="ECO:0000313" key="2">
    <source>
        <dbReference type="Proteomes" id="UP000071859"/>
    </source>
</evidence>